<evidence type="ECO:0000313" key="3">
    <source>
        <dbReference type="Proteomes" id="UP000887116"/>
    </source>
</evidence>
<dbReference type="InterPro" id="IPR000477">
    <property type="entry name" value="RT_dom"/>
</dbReference>
<reference evidence="2" key="1">
    <citation type="submission" date="2020-07" db="EMBL/GenBank/DDBJ databases">
        <title>Multicomponent nature underlies the extraordinary mechanical properties of spider dragline silk.</title>
        <authorList>
            <person name="Kono N."/>
            <person name="Nakamura H."/>
            <person name="Mori M."/>
            <person name="Yoshida Y."/>
            <person name="Ohtoshi R."/>
            <person name="Malay A.D."/>
            <person name="Moran D.A.P."/>
            <person name="Tomita M."/>
            <person name="Numata K."/>
            <person name="Arakawa K."/>
        </authorList>
    </citation>
    <scope>NUCLEOTIDE SEQUENCE</scope>
</reference>
<dbReference type="Pfam" id="PF00078">
    <property type="entry name" value="RVT_1"/>
    <property type="match status" value="1"/>
</dbReference>
<gene>
    <name evidence="2" type="primary">pol</name>
    <name evidence="2" type="ORF">TNCT_614171</name>
</gene>
<dbReference type="InterPro" id="IPR043502">
    <property type="entry name" value="DNA/RNA_pol_sf"/>
</dbReference>
<proteinExistence type="predicted"/>
<feature type="domain" description="Reverse transcriptase" evidence="1">
    <location>
        <begin position="1"/>
        <end position="80"/>
    </location>
</feature>
<organism evidence="2 3">
    <name type="scientific">Trichonephila clavata</name>
    <name type="common">Joro spider</name>
    <name type="synonym">Nephila clavata</name>
    <dbReference type="NCBI Taxonomy" id="2740835"/>
    <lineage>
        <taxon>Eukaryota</taxon>
        <taxon>Metazoa</taxon>
        <taxon>Ecdysozoa</taxon>
        <taxon>Arthropoda</taxon>
        <taxon>Chelicerata</taxon>
        <taxon>Arachnida</taxon>
        <taxon>Araneae</taxon>
        <taxon>Araneomorphae</taxon>
        <taxon>Entelegynae</taxon>
        <taxon>Araneoidea</taxon>
        <taxon>Nephilidae</taxon>
        <taxon>Trichonephila</taxon>
    </lineage>
</organism>
<dbReference type="AlphaFoldDB" id="A0A8X6GGV3"/>
<dbReference type="SUPFAM" id="SSF56672">
    <property type="entry name" value="DNA/RNA polymerases"/>
    <property type="match status" value="1"/>
</dbReference>
<dbReference type="PROSITE" id="PS50878">
    <property type="entry name" value="RT_POL"/>
    <property type="match status" value="1"/>
</dbReference>
<dbReference type="InterPro" id="IPR043128">
    <property type="entry name" value="Rev_trsase/Diguanyl_cyclase"/>
</dbReference>
<dbReference type="EMBL" id="BMAO01005880">
    <property type="protein sequence ID" value="GFR04516.1"/>
    <property type="molecule type" value="Genomic_DNA"/>
</dbReference>
<dbReference type="CDD" id="cd01647">
    <property type="entry name" value="RT_LTR"/>
    <property type="match status" value="1"/>
</dbReference>
<sequence>MTFGFRNATQSFQRFLDSLFRDLSYCFVYIDDILIASRNLDEHISNLKEIFQRLTENGLVLKISKCISAKPEVGFLGHHVSASGILLTTERIQSILDFNIPSKLSS</sequence>
<dbReference type="PANTHER" id="PTHR33064:SF37">
    <property type="entry name" value="RIBONUCLEASE H"/>
    <property type="match status" value="1"/>
</dbReference>
<dbReference type="FunFam" id="3.30.70.270:FF:000003">
    <property type="entry name" value="Transposon Ty3-G Gag-Pol polyprotein"/>
    <property type="match status" value="1"/>
</dbReference>
<protein>
    <submittedName>
        <fullName evidence="2">Retrovirus-related Pol polyprotein from transposon 17.6</fullName>
    </submittedName>
</protein>
<dbReference type="Proteomes" id="UP000887116">
    <property type="component" value="Unassembled WGS sequence"/>
</dbReference>
<evidence type="ECO:0000313" key="2">
    <source>
        <dbReference type="EMBL" id="GFR04516.1"/>
    </source>
</evidence>
<comment type="caution">
    <text evidence="2">The sequence shown here is derived from an EMBL/GenBank/DDBJ whole genome shotgun (WGS) entry which is preliminary data.</text>
</comment>
<name>A0A8X6GGV3_TRICU</name>
<dbReference type="OrthoDB" id="6426130at2759"/>
<accession>A0A8X6GGV3</accession>
<dbReference type="GO" id="GO:0071897">
    <property type="term" value="P:DNA biosynthetic process"/>
    <property type="evidence" value="ECO:0007669"/>
    <property type="project" value="UniProtKB-ARBA"/>
</dbReference>
<dbReference type="InterPro" id="IPR051320">
    <property type="entry name" value="Viral_Replic_Matur_Polypro"/>
</dbReference>
<dbReference type="Gene3D" id="3.30.70.270">
    <property type="match status" value="1"/>
</dbReference>
<dbReference type="PANTHER" id="PTHR33064">
    <property type="entry name" value="POL PROTEIN"/>
    <property type="match status" value="1"/>
</dbReference>
<keyword evidence="3" id="KW-1185">Reference proteome</keyword>
<evidence type="ECO:0000259" key="1">
    <source>
        <dbReference type="PROSITE" id="PS50878"/>
    </source>
</evidence>